<accession>A0A285U5N8</accession>
<dbReference type="Pfam" id="PF11193">
    <property type="entry name" value="DUF2812"/>
    <property type="match status" value="1"/>
</dbReference>
<dbReference type="OrthoDB" id="8757095at2"/>
<keyword evidence="1" id="KW-0472">Membrane</keyword>
<evidence type="ECO:0000313" key="2">
    <source>
        <dbReference type="EMBL" id="SOC37159.1"/>
    </source>
</evidence>
<proteinExistence type="predicted"/>
<feature type="transmembrane region" description="Helical" evidence="1">
    <location>
        <begin position="114"/>
        <end position="137"/>
    </location>
</feature>
<dbReference type="EMBL" id="OBQC01000003">
    <property type="protein sequence ID" value="SOC37159.1"/>
    <property type="molecule type" value="Genomic_DNA"/>
</dbReference>
<evidence type="ECO:0000256" key="1">
    <source>
        <dbReference type="SAM" id="Phobius"/>
    </source>
</evidence>
<sequence>MTEKLTKIRFFIDYEKEEQWVNDMSQQGWHLVKLGFGYFIFEKGLPGEYIYRNEMLAGFRKKDNSKEYIEFLKDTGVELVTKYMTWVYFRKKTEEGPFELYTDFTSKIQYINRILYLFLLLFLVNFYFGITNVFNVFNHNSNVTYTIGIFNLLVSLIFVYPLFLLFKRRNDLKSKLTIFHD</sequence>
<dbReference type="InterPro" id="IPR021359">
    <property type="entry name" value="DUF2812"/>
</dbReference>
<evidence type="ECO:0000313" key="3">
    <source>
        <dbReference type="Proteomes" id="UP000219252"/>
    </source>
</evidence>
<dbReference type="Proteomes" id="UP000219252">
    <property type="component" value="Unassembled WGS sequence"/>
</dbReference>
<name>A0A285U5N8_9BACL</name>
<gene>
    <name evidence="2" type="ORF">SAMN05877842_10374</name>
</gene>
<keyword evidence="3" id="KW-1185">Reference proteome</keyword>
<dbReference type="RefSeq" id="WP_097148723.1">
    <property type="nucleotide sequence ID" value="NZ_OBQC01000003.1"/>
</dbReference>
<feature type="transmembrane region" description="Helical" evidence="1">
    <location>
        <begin position="143"/>
        <end position="166"/>
    </location>
</feature>
<keyword evidence="1" id="KW-0812">Transmembrane</keyword>
<keyword evidence="1" id="KW-1133">Transmembrane helix</keyword>
<reference evidence="3" key="1">
    <citation type="submission" date="2017-08" db="EMBL/GenBank/DDBJ databases">
        <authorList>
            <person name="Varghese N."/>
            <person name="Submissions S."/>
        </authorList>
    </citation>
    <scope>NUCLEOTIDE SEQUENCE [LARGE SCALE GENOMIC DNA]</scope>
    <source>
        <strain evidence="3">JC23</strain>
    </source>
</reference>
<protein>
    <submittedName>
        <fullName evidence="2">Uncharacterized protein DUF2812</fullName>
    </submittedName>
</protein>
<organism evidence="2 3">
    <name type="scientific">Ureibacillus acetophenoni</name>
    <dbReference type="NCBI Taxonomy" id="614649"/>
    <lineage>
        <taxon>Bacteria</taxon>
        <taxon>Bacillati</taxon>
        <taxon>Bacillota</taxon>
        <taxon>Bacilli</taxon>
        <taxon>Bacillales</taxon>
        <taxon>Caryophanaceae</taxon>
        <taxon>Ureibacillus</taxon>
    </lineage>
</organism>
<dbReference type="AlphaFoldDB" id="A0A285U5N8"/>